<dbReference type="EMBL" id="CP059399">
    <property type="protein sequence ID" value="QLY29301.1"/>
    <property type="molecule type" value="Genomic_DNA"/>
</dbReference>
<proteinExistence type="predicted"/>
<name>A0A7D6V794_9NOCA</name>
<keyword evidence="2" id="KW-1185">Reference proteome</keyword>
<dbReference type="AlphaFoldDB" id="A0A7D6V794"/>
<reference evidence="1 2" key="1">
    <citation type="submission" date="2020-07" db="EMBL/GenBank/DDBJ databases">
        <authorList>
            <person name="Zhuang K."/>
            <person name="Ran Y."/>
        </authorList>
    </citation>
    <scope>NUCLEOTIDE SEQUENCE [LARGE SCALE GENOMIC DNA]</scope>
    <source>
        <strain evidence="1 2">WCH-YHL-001</strain>
    </source>
</reference>
<gene>
    <name evidence="1" type="ORF">H0264_29080</name>
</gene>
<dbReference type="Pfam" id="PF14063">
    <property type="entry name" value="DUF4254"/>
    <property type="match status" value="1"/>
</dbReference>
<dbReference type="KEGG" id="nhu:H0264_29080"/>
<organism evidence="1 2">
    <name type="scientific">Nocardia huaxiensis</name>
    <dbReference type="NCBI Taxonomy" id="2755382"/>
    <lineage>
        <taxon>Bacteria</taxon>
        <taxon>Bacillati</taxon>
        <taxon>Actinomycetota</taxon>
        <taxon>Actinomycetes</taxon>
        <taxon>Mycobacteriales</taxon>
        <taxon>Nocardiaceae</taxon>
        <taxon>Nocardia</taxon>
    </lineage>
</organism>
<dbReference type="Proteomes" id="UP000515512">
    <property type="component" value="Chromosome"/>
</dbReference>
<evidence type="ECO:0000313" key="2">
    <source>
        <dbReference type="Proteomes" id="UP000515512"/>
    </source>
</evidence>
<sequence length="154" mass="17135">MTHELPSKELLLEACAGTVPHPHPILRAAYELASLHEARRTADPTSRLEIDCSRARLIHDIDSWTARTLPRPHAAATLHTETLGMVIDRLAHFTIEAHTPLHHSHPACPDHQSWKRLAELSLAYSDLAHALSTRTCRIPDLATPLPEVLPPPHL</sequence>
<evidence type="ECO:0000313" key="1">
    <source>
        <dbReference type="EMBL" id="QLY29301.1"/>
    </source>
</evidence>
<accession>A0A7D6V794</accession>
<protein>
    <submittedName>
        <fullName evidence="1">DUF4254 domain-containing protein</fullName>
    </submittedName>
</protein>
<dbReference type="RefSeq" id="WP_181580505.1">
    <property type="nucleotide sequence ID" value="NZ_CP059399.1"/>
</dbReference>
<dbReference type="InterPro" id="IPR025350">
    <property type="entry name" value="DUF4254"/>
</dbReference>